<feature type="transmembrane region" description="Helical" evidence="11">
    <location>
        <begin position="376"/>
        <end position="397"/>
    </location>
</feature>
<keyword evidence="8" id="KW-0675">Receptor</keyword>
<evidence type="ECO:0000259" key="13">
    <source>
        <dbReference type="PROSITE" id="PS50227"/>
    </source>
</evidence>
<feature type="transmembrane region" description="Helical" evidence="11">
    <location>
        <begin position="210"/>
        <end position="228"/>
    </location>
</feature>
<dbReference type="PRINTS" id="PR00249">
    <property type="entry name" value="GPCRSECRETIN"/>
</dbReference>
<dbReference type="GO" id="GO:0017046">
    <property type="term" value="F:peptide hormone binding"/>
    <property type="evidence" value="ECO:0007669"/>
    <property type="project" value="TreeGrafter"/>
</dbReference>
<feature type="signal peptide" evidence="12">
    <location>
        <begin position="1"/>
        <end position="23"/>
    </location>
</feature>
<feature type="chain" id="PRO_5041647316" description="G_PROTEIN_RECEP_F2_4 domain-containing protein" evidence="12">
    <location>
        <begin position="24"/>
        <end position="498"/>
    </location>
</feature>
<protein>
    <recommendedName>
        <fullName evidence="17">G_PROTEIN_RECEP_F2_4 domain-containing protein</fullName>
    </recommendedName>
</protein>
<feature type="domain" description="G-protein coupled receptors family 2 profile 2" evidence="14">
    <location>
        <begin position="145"/>
        <end position="398"/>
    </location>
</feature>
<dbReference type="Gene3D" id="1.20.1070.10">
    <property type="entry name" value="Rhodopsin 7-helix transmembrane proteins"/>
    <property type="match status" value="1"/>
</dbReference>
<evidence type="ECO:0000256" key="11">
    <source>
        <dbReference type="SAM" id="Phobius"/>
    </source>
</evidence>
<dbReference type="Gene3D" id="4.10.1240.10">
    <property type="entry name" value="GPCR, family 2, extracellular hormone receptor domain"/>
    <property type="match status" value="1"/>
</dbReference>
<keyword evidence="5 11" id="KW-1133">Transmembrane helix</keyword>
<organism evidence="15 16">
    <name type="scientific">Trichobilharzia regenti</name>
    <name type="common">Nasal bird schistosome</name>
    <dbReference type="NCBI Taxonomy" id="157069"/>
    <lineage>
        <taxon>Eukaryota</taxon>
        <taxon>Metazoa</taxon>
        <taxon>Spiralia</taxon>
        <taxon>Lophotrochozoa</taxon>
        <taxon>Platyhelminthes</taxon>
        <taxon>Trematoda</taxon>
        <taxon>Digenea</taxon>
        <taxon>Strigeidida</taxon>
        <taxon>Schistosomatoidea</taxon>
        <taxon>Schistosomatidae</taxon>
        <taxon>Trichobilharzia</taxon>
    </lineage>
</organism>
<reference evidence="16" key="2">
    <citation type="submission" date="2023-11" db="UniProtKB">
        <authorList>
            <consortium name="WormBaseParasite"/>
        </authorList>
    </citation>
    <scope>IDENTIFICATION</scope>
</reference>
<name>A0AA85JKJ1_TRIRE</name>
<dbReference type="Pfam" id="PF02793">
    <property type="entry name" value="HRM"/>
    <property type="match status" value="1"/>
</dbReference>
<dbReference type="InterPro" id="IPR000832">
    <property type="entry name" value="GPCR_2_secretin-like"/>
</dbReference>
<keyword evidence="15" id="KW-1185">Reference proteome</keyword>
<accession>A0AA85JKJ1</accession>
<evidence type="ECO:0000256" key="9">
    <source>
        <dbReference type="ARBA" id="ARBA00023180"/>
    </source>
</evidence>
<dbReference type="InterPro" id="IPR036445">
    <property type="entry name" value="GPCR_2_extracell_dom_sf"/>
</dbReference>
<evidence type="ECO:0000313" key="16">
    <source>
        <dbReference type="WBParaSite" id="TREG1_38100.1"/>
    </source>
</evidence>
<comment type="subcellular location">
    <subcellularLocation>
        <location evidence="1">Cell membrane</location>
        <topology evidence="1">Multi-pass membrane protein</topology>
    </subcellularLocation>
</comment>
<dbReference type="GO" id="GO:0008528">
    <property type="term" value="F:G protein-coupled peptide receptor activity"/>
    <property type="evidence" value="ECO:0007669"/>
    <property type="project" value="TreeGrafter"/>
</dbReference>
<keyword evidence="3" id="KW-1003">Cell membrane</keyword>
<evidence type="ECO:0000259" key="14">
    <source>
        <dbReference type="PROSITE" id="PS50261"/>
    </source>
</evidence>
<reference evidence="15" key="1">
    <citation type="submission" date="2022-06" db="EMBL/GenBank/DDBJ databases">
        <authorList>
            <person name="Berger JAMES D."/>
            <person name="Berger JAMES D."/>
        </authorList>
    </citation>
    <scope>NUCLEOTIDE SEQUENCE [LARGE SCALE GENOMIC DNA]</scope>
</reference>
<dbReference type="InterPro" id="IPR050332">
    <property type="entry name" value="GPCR_2"/>
</dbReference>
<dbReference type="PROSITE" id="PS00649">
    <property type="entry name" value="G_PROTEIN_RECEP_F2_1"/>
    <property type="match status" value="1"/>
</dbReference>
<feature type="transmembrane region" description="Helical" evidence="11">
    <location>
        <begin position="335"/>
        <end position="356"/>
    </location>
</feature>
<feature type="transmembrane region" description="Helical" evidence="11">
    <location>
        <begin position="249"/>
        <end position="273"/>
    </location>
</feature>
<dbReference type="PANTHER" id="PTHR45620">
    <property type="entry name" value="PDF RECEPTOR-LIKE PROTEIN-RELATED"/>
    <property type="match status" value="1"/>
</dbReference>
<dbReference type="PROSITE" id="PS50227">
    <property type="entry name" value="G_PROTEIN_RECEP_F2_3"/>
    <property type="match status" value="1"/>
</dbReference>
<evidence type="ECO:0000256" key="8">
    <source>
        <dbReference type="ARBA" id="ARBA00023170"/>
    </source>
</evidence>
<dbReference type="GO" id="GO:0007166">
    <property type="term" value="P:cell surface receptor signaling pathway"/>
    <property type="evidence" value="ECO:0007669"/>
    <property type="project" value="InterPro"/>
</dbReference>
<dbReference type="WBParaSite" id="TREG1_38100.1">
    <property type="protein sequence ID" value="TREG1_38100.1"/>
    <property type="gene ID" value="TREG1_38100"/>
</dbReference>
<dbReference type="SUPFAM" id="SSF111418">
    <property type="entry name" value="Hormone receptor domain"/>
    <property type="match status" value="1"/>
</dbReference>
<evidence type="ECO:0000313" key="15">
    <source>
        <dbReference type="Proteomes" id="UP000050795"/>
    </source>
</evidence>
<keyword evidence="12" id="KW-0732">Signal</keyword>
<keyword evidence="10" id="KW-0807">Transducer</keyword>
<dbReference type="InterPro" id="IPR001879">
    <property type="entry name" value="GPCR_2_extracellular_dom"/>
</dbReference>
<dbReference type="SUPFAM" id="SSF81321">
    <property type="entry name" value="Family A G protein-coupled receptor-like"/>
    <property type="match status" value="1"/>
</dbReference>
<sequence length="498" mass="57553">MWSRVMMWYSLVLLTSFKLKLDASEITILSPKEAEILREKVRIECENNRTLELKSQIYSQTEYCLTEFDSVSCWPTTKGRATARIPCPSHVPGARITGTVYRVCNSTVKTEVSDGQYKIIWEFGRPNYSECVHKTDIAAIHLPIIQTSVFYGYAISMVLLLVATGIILRFRRLRCTRNNLHLNLFSAILLRCVLHFIKHAADGQDIVCKIFTTLHVFTVQATYTWVLMEALYLHNSVLVHVMHESRTSFAVYASIGWTLPTLVVITWILLRLYVTTGDQCWDLDSDPGSPSRILLIVYPNIIMLFNLAFFVNLLRVIFNKTQSQPMSESKRLRTLLKSTSVLVLVFGLYQLFLLPLNFMRINPDSNGSSLLEIIKLYYEQIMEAFQGSFVAIVLCFINKEVISEFKRLYRRKQYLHSNTENRRQSAWMNNTHETGNELGEQHNEYKPIEKVSRELSIIPKRKSNSFTSRFVKLIGCRSKDKFQRPSGPRRPSPLCRSE</sequence>
<feature type="domain" description="G-protein coupled receptors family 2 profile 1" evidence="13">
    <location>
        <begin position="44"/>
        <end position="135"/>
    </location>
</feature>
<dbReference type="GO" id="GO:0007188">
    <property type="term" value="P:adenylate cyclase-modulating G protein-coupled receptor signaling pathway"/>
    <property type="evidence" value="ECO:0007669"/>
    <property type="project" value="TreeGrafter"/>
</dbReference>
<dbReference type="SMART" id="SM00008">
    <property type="entry name" value="HormR"/>
    <property type="match status" value="1"/>
</dbReference>
<evidence type="ECO:0000256" key="3">
    <source>
        <dbReference type="ARBA" id="ARBA00022475"/>
    </source>
</evidence>
<evidence type="ECO:0000256" key="6">
    <source>
        <dbReference type="ARBA" id="ARBA00023040"/>
    </source>
</evidence>
<evidence type="ECO:0000256" key="12">
    <source>
        <dbReference type="SAM" id="SignalP"/>
    </source>
</evidence>
<keyword evidence="6" id="KW-0297">G-protein coupled receptor</keyword>
<evidence type="ECO:0000256" key="7">
    <source>
        <dbReference type="ARBA" id="ARBA00023136"/>
    </source>
</evidence>
<dbReference type="PROSITE" id="PS50261">
    <property type="entry name" value="G_PROTEIN_RECEP_F2_4"/>
    <property type="match status" value="1"/>
</dbReference>
<evidence type="ECO:0000256" key="1">
    <source>
        <dbReference type="ARBA" id="ARBA00004651"/>
    </source>
</evidence>
<keyword evidence="7 11" id="KW-0472">Membrane</keyword>
<evidence type="ECO:0000256" key="10">
    <source>
        <dbReference type="ARBA" id="ARBA00023224"/>
    </source>
</evidence>
<feature type="transmembrane region" description="Helical" evidence="11">
    <location>
        <begin position="293"/>
        <end position="314"/>
    </location>
</feature>
<feature type="transmembrane region" description="Helical" evidence="11">
    <location>
        <begin position="180"/>
        <end position="198"/>
    </location>
</feature>
<dbReference type="Proteomes" id="UP000050795">
    <property type="component" value="Unassembled WGS sequence"/>
</dbReference>
<evidence type="ECO:0000256" key="2">
    <source>
        <dbReference type="ARBA" id="ARBA00005314"/>
    </source>
</evidence>
<dbReference type="AlphaFoldDB" id="A0AA85JKJ1"/>
<dbReference type="GO" id="GO:0005886">
    <property type="term" value="C:plasma membrane"/>
    <property type="evidence" value="ECO:0007669"/>
    <property type="project" value="UniProtKB-SubCell"/>
</dbReference>
<proteinExistence type="inferred from homology"/>
<dbReference type="InterPro" id="IPR017981">
    <property type="entry name" value="GPCR_2-like_7TM"/>
</dbReference>
<evidence type="ECO:0000256" key="5">
    <source>
        <dbReference type="ARBA" id="ARBA00022989"/>
    </source>
</evidence>
<keyword evidence="4 11" id="KW-0812">Transmembrane</keyword>
<feature type="transmembrane region" description="Helical" evidence="11">
    <location>
        <begin position="150"/>
        <end position="168"/>
    </location>
</feature>
<evidence type="ECO:0008006" key="17">
    <source>
        <dbReference type="Google" id="ProtNLM"/>
    </source>
</evidence>
<dbReference type="PANTHER" id="PTHR45620:SF1">
    <property type="entry name" value="G-PROTEIN COUPLED RECEPTORS FAMILY 2 PROFILE 2 DOMAIN-CONTAINING PROTEIN"/>
    <property type="match status" value="1"/>
</dbReference>
<evidence type="ECO:0000256" key="4">
    <source>
        <dbReference type="ARBA" id="ARBA00022692"/>
    </source>
</evidence>
<dbReference type="Pfam" id="PF00002">
    <property type="entry name" value="7tm_2"/>
    <property type="match status" value="1"/>
</dbReference>
<comment type="similarity">
    <text evidence="2">Belongs to the G-protein coupled receptor 2 family.</text>
</comment>
<keyword evidence="9" id="KW-0325">Glycoprotein</keyword>
<dbReference type="InterPro" id="IPR017983">
    <property type="entry name" value="GPCR_2_secretin-like_CS"/>
</dbReference>